<feature type="domain" description="BTB" evidence="2">
    <location>
        <begin position="264"/>
        <end position="306"/>
    </location>
</feature>
<name>E3MUR6_CAERE</name>
<evidence type="ECO:0000259" key="3">
    <source>
        <dbReference type="PROSITE" id="PS50144"/>
    </source>
</evidence>
<evidence type="ECO:0000259" key="2">
    <source>
        <dbReference type="PROSITE" id="PS50097"/>
    </source>
</evidence>
<dbReference type="Gene3D" id="2.60.210.10">
    <property type="entry name" value="Apoptosis, Tumor Necrosis Factor Receptor Associated Protein 2, Chain A"/>
    <property type="match status" value="1"/>
</dbReference>
<dbReference type="FunCoup" id="E3MUR6">
    <property type="interactions" value="30"/>
</dbReference>
<accession>E3MUR6</accession>
<evidence type="ECO:0000313" key="4">
    <source>
        <dbReference type="EMBL" id="EFP09813.1"/>
    </source>
</evidence>
<dbReference type="EMBL" id="DS268480">
    <property type="protein sequence ID" value="EFP09813.1"/>
    <property type="molecule type" value="Genomic_DNA"/>
</dbReference>
<dbReference type="CDD" id="cd18186">
    <property type="entry name" value="BTB_POZ_ZBTB_KLHL-like"/>
    <property type="match status" value="1"/>
</dbReference>
<gene>
    <name evidence="4" type="ORF">CRE_21326</name>
</gene>
<feature type="compositionally biased region" description="Polar residues" evidence="1">
    <location>
        <begin position="26"/>
        <end position="36"/>
    </location>
</feature>
<dbReference type="SUPFAM" id="SSF49599">
    <property type="entry name" value="TRAF domain-like"/>
    <property type="match status" value="1"/>
</dbReference>
<dbReference type="SMART" id="SM00225">
    <property type="entry name" value="BTB"/>
    <property type="match status" value="1"/>
</dbReference>
<dbReference type="CDD" id="cd00121">
    <property type="entry name" value="MATH"/>
    <property type="match status" value="1"/>
</dbReference>
<organism evidence="5">
    <name type="scientific">Caenorhabditis remanei</name>
    <name type="common">Caenorhabditis vulgaris</name>
    <dbReference type="NCBI Taxonomy" id="31234"/>
    <lineage>
        <taxon>Eukaryota</taxon>
        <taxon>Metazoa</taxon>
        <taxon>Ecdysozoa</taxon>
        <taxon>Nematoda</taxon>
        <taxon>Chromadorea</taxon>
        <taxon>Rhabditida</taxon>
        <taxon>Rhabditina</taxon>
        <taxon>Rhabditomorpha</taxon>
        <taxon>Rhabditoidea</taxon>
        <taxon>Rhabditidae</taxon>
        <taxon>Peloderinae</taxon>
        <taxon>Caenorhabditis</taxon>
    </lineage>
</organism>
<dbReference type="Gene3D" id="3.30.710.10">
    <property type="entry name" value="Potassium Channel Kv1.1, Chain A"/>
    <property type="match status" value="1"/>
</dbReference>
<dbReference type="InterPro" id="IPR008974">
    <property type="entry name" value="TRAF-like"/>
</dbReference>
<dbReference type="PROSITE" id="PS50144">
    <property type="entry name" value="MATH"/>
    <property type="match status" value="1"/>
</dbReference>
<reference evidence="4" key="1">
    <citation type="submission" date="2007-07" db="EMBL/GenBank/DDBJ databases">
        <title>PCAP assembly of the Caenorhabditis remanei genome.</title>
        <authorList>
            <consortium name="The Caenorhabditis remanei Sequencing Consortium"/>
            <person name="Wilson R.K."/>
        </authorList>
    </citation>
    <scope>NUCLEOTIDE SEQUENCE [LARGE SCALE GENOMIC DNA]</scope>
    <source>
        <strain evidence="4">PB4641</strain>
    </source>
</reference>
<dbReference type="InterPro" id="IPR011333">
    <property type="entry name" value="SKP1/BTB/POZ_sf"/>
</dbReference>
<dbReference type="InterPro" id="IPR052664">
    <property type="entry name" value="BTB-MATH_domain_protein"/>
</dbReference>
<feature type="domain" description="MATH" evidence="3">
    <location>
        <begin position="116"/>
        <end position="234"/>
    </location>
</feature>
<evidence type="ECO:0000256" key="1">
    <source>
        <dbReference type="SAM" id="MobiDB-lite"/>
    </source>
</evidence>
<dbReference type="PANTHER" id="PTHR22743:SF165">
    <property type="entry name" value="BTB AND MATH DOMAIN CONTAINING-RELATED"/>
    <property type="match status" value="1"/>
</dbReference>
<dbReference type="PANTHER" id="PTHR22743">
    <property type="entry name" value="MEPRIN/TRAF-LIKE MATH FAMILY-C.ELEGANS"/>
    <property type="match status" value="1"/>
</dbReference>
<evidence type="ECO:0000313" key="5">
    <source>
        <dbReference type="Proteomes" id="UP000008281"/>
    </source>
</evidence>
<dbReference type="InParanoid" id="E3MUR6"/>
<dbReference type="HOGENOM" id="CLU_051249_3_0_1"/>
<sequence length="403" mass="46650">MSEENDNVAPTNNENDISMEEEEVTQETAGNETENQDTSRNEIVEKMLKEILEKQKNFETSLVDKLRSVESELQLIRDDLKPKTVTATVPVKADSENTTALNSENKSATMSTTGKHFILKHVFKDVSNMKENVDHWSEAEEHYGVKWRMYVCRKKEHLQLFLFCSKPMDTVNWSIETQQKGVFISNRVKNKVKECIQQVFDKKTPSWGWMKFIEWAVLEKDFFVDDKLTAEFHVKIEKTAGIYKDNLRNFDETMEEFSDVVLIFLAVHSSYFKALFLGQFQESMKCEIKLTGIDADDFQNYLELLYGDNSIDEFTVEGLLLVADMYDTPLVIGKCEEFLLEKSKKTLKKKLQLSMKYHLEALNKQCRKEIKSIADIKSVLPGDIRDLDSSITTEFLEIALSIQ</sequence>
<dbReference type="Pfam" id="PF00651">
    <property type="entry name" value="BTB"/>
    <property type="match status" value="1"/>
</dbReference>
<proteinExistence type="predicted"/>
<dbReference type="PROSITE" id="PS50097">
    <property type="entry name" value="BTB"/>
    <property type="match status" value="1"/>
</dbReference>
<dbReference type="eggNOG" id="ENOG502RXUT">
    <property type="taxonomic scope" value="Eukaryota"/>
</dbReference>
<protein>
    <recommendedName>
        <fullName evidence="6">BTB domain-containing protein</fullName>
    </recommendedName>
</protein>
<dbReference type="Pfam" id="PF00917">
    <property type="entry name" value="MATH"/>
    <property type="match status" value="1"/>
</dbReference>
<dbReference type="AlphaFoldDB" id="E3MUR6"/>
<feature type="region of interest" description="Disordered" evidence="1">
    <location>
        <begin position="1"/>
        <end position="42"/>
    </location>
</feature>
<dbReference type="Proteomes" id="UP000008281">
    <property type="component" value="Unassembled WGS sequence"/>
</dbReference>
<dbReference type="SMART" id="SM00061">
    <property type="entry name" value="MATH"/>
    <property type="match status" value="1"/>
</dbReference>
<dbReference type="InterPro" id="IPR002083">
    <property type="entry name" value="MATH/TRAF_dom"/>
</dbReference>
<dbReference type="InterPro" id="IPR000210">
    <property type="entry name" value="BTB/POZ_dom"/>
</dbReference>
<dbReference type="STRING" id="31234.E3MUR6"/>
<keyword evidence="5" id="KW-1185">Reference proteome</keyword>
<evidence type="ECO:0008006" key="6">
    <source>
        <dbReference type="Google" id="ProtNLM"/>
    </source>
</evidence>
<dbReference type="SUPFAM" id="SSF54695">
    <property type="entry name" value="POZ domain"/>
    <property type="match status" value="1"/>
</dbReference>
<dbReference type="OrthoDB" id="6359816at2759"/>